<dbReference type="InterPro" id="IPR017853">
    <property type="entry name" value="GH"/>
</dbReference>
<dbReference type="Proteomes" id="UP000078486">
    <property type="component" value="Unassembled WGS sequence"/>
</dbReference>
<keyword evidence="4" id="KW-0326">Glycosidase</keyword>
<dbReference type="Pfam" id="PF04616">
    <property type="entry name" value="Glyco_hydro_43"/>
    <property type="match status" value="1"/>
</dbReference>
<evidence type="ECO:0000256" key="1">
    <source>
        <dbReference type="ARBA" id="ARBA00009865"/>
    </source>
</evidence>
<reference evidence="5 6" key="1">
    <citation type="submission" date="2016-01" db="EMBL/GenBank/DDBJ databases">
        <title>High potential of lignocellulose degradation of a new Verrucomicrobia species.</title>
        <authorList>
            <person name="Wang Y."/>
            <person name="Shi Y."/>
            <person name="Qiu Z."/>
            <person name="Liu S."/>
            <person name="Yang H."/>
        </authorList>
    </citation>
    <scope>NUCLEOTIDE SEQUENCE [LARGE SCALE GENOMIC DNA]</scope>
    <source>
        <strain evidence="5 6">TSB47</strain>
    </source>
</reference>
<evidence type="ECO:0000256" key="2">
    <source>
        <dbReference type="ARBA" id="ARBA00022729"/>
    </source>
</evidence>
<dbReference type="SUPFAM" id="SSF75005">
    <property type="entry name" value="Arabinanase/levansucrase/invertase"/>
    <property type="match status" value="1"/>
</dbReference>
<dbReference type="InterPro" id="IPR023296">
    <property type="entry name" value="Glyco_hydro_beta-prop_sf"/>
</dbReference>
<keyword evidence="2" id="KW-0732">Signal</keyword>
<evidence type="ECO:0000256" key="3">
    <source>
        <dbReference type="ARBA" id="ARBA00022801"/>
    </source>
</evidence>
<sequence length="1391" mass="150422">MECGGAGREATGDIMTTLARLLLSALLVPLAPTVLASPVDPPPQAVVFVGGPDMTATAGELAAAFKQLARSGGVIVLRGPVRINGNFDAPAHDAPVTVTSSHDGRDYRREGGAKLELGAVYTVNGPTTFASLVIAPDDKAGRIYCNGRKVVFGKGVSCQPSGGKFPTIVGATRNAGGRADSDVTINSGQWDTVVGGAFQDAAPTSGTLRVTVNGGRFYGAVCAAGTGRHTGDAEMTLNQGFFHGGVAGLGNHPAASVRGAIRVTINGGTFYNTIAASRHAGAELAGSYALAFNGGDFTSVTGVTGTRGLRGSAASSLMAARAALLDAENIGELTFTNPLITGADPWVFFHDGFYYCTATDGSQLSGRKVANLSDLPYAPPVTYWKPAPGRDYSKNLWSPKIYHFSAEEAGEKNAGWYLYLTANDGLDSAAADHRMYVLRALTDDPFGPYGSPEDGKPDVPARMADTKRKNFRNEWVAGPKVLKYGGKLYFIWVSRVGDKNSARTGDHWQFLYIDELVNPWTIAGRPAMICRPTLDWEKRGAGPSSDGKRMLPEVVEGGTSVYAADGSLYLLYAASGYWTPHYAIGLMKLIGSDPMTPAHWQKATQPVFKASDEVVGTGNACYVPSPTGKSNWAIYHAYVGKKTRGVPRQLFAEPYVANDKDVAIGIGRPLPLGTPLKIEANPMPLRKKISGFTDALPPPGPEEPLALGNYDARKITVNGNASVEKQAGALIVTIPAEQKATWPGINLRPQNSSPYFDISRCSVLAMDVKNLTAAQIGVKCELNNPGATGNMFCERGGIALDAGETATLRVRYQRDGLVPDDVTMEGVKNTPECLKGRRNLDPKRIVNIMLFIQPLGCEVKFAVSNIRLEEPFAGVSDAVKSAETFYPAFDRYGQYKHKDWSGKTRSDADLVKARADEDADLAAHPRPAEFDRYGGWAGGPQLEATGAFRTAKHDDKWWLVDPEGRLFFSHGIDQFHDAELTGVTLREHYFEGLPSKGSPGAEGLWRKQAWLSGTPNFYRDKKVTPDAFDFLGANLLKKYGPDHAAAYRERLCARAGSWGVNTLGNWTKKDYLREGRFPYVGQADVPGAVIIQGHAGSAARKFQDVFDDGFEDAIVASLQKNWAFAANDPMCIGFFVDNEHAWDGPTSLAEAVLRSPASQPAKREFRRRLEKDYGSITALNAAWKTSHASFDAFLSSTELPDREAALADLLAFNTALSDRYFESARNAVRRFAPGRLYLGCRFQTIPPASIMKSAAKFCDVVSLNLYEYSIESLRLPDDVDRPMLIGEFHFGTIANGHFHPGVQGCASDAERGRAYQRYMEGALRNPLVVGTHYYRLVDQCPAGRSLDDENFQHGFLDICDRPYPEMVAAARSIAARMYALRSAAGAPQRQQ</sequence>
<evidence type="ECO:0000313" key="6">
    <source>
        <dbReference type="Proteomes" id="UP000078486"/>
    </source>
</evidence>
<comment type="caution">
    <text evidence="5">The sequence shown here is derived from an EMBL/GenBank/DDBJ whole genome shotgun (WGS) entry which is preliminary data.</text>
</comment>
<dbReference type="EMBL" id="LRRQ01000048">
    <property type="protein sequence ID" value="OAM90784.1"/>
    <property type="molecule type" value="Genomic_DNA"/>
</dbReference>
<keyword evidence="6" id="KW-1185">Reference proteome</keyword>
<dbReference type="InterPro" id="IPR006710">
    <property type="entry name" value="Glyco_hydro_43"/>
</dbReference>
<dbReference type="GO" id="GO:0004553">
    <property type="term" value="F:hydrolase activity, hydrolyzing O-glycosyl compounds"/>
    <property type="evidence" value="ECO:0007669"/>
    <property type="project" value="InterPro"/>
</dbReference>
<name>A0A178ILN6_9BACT</name>
<keyword evidence="3" id="KW-0378">Hydrolase</keyword>
<gene>
    <name evidence="5" type="ORF">AW736_06255</name>
</gene>
<dbReference type="CDD" id="cd08980">
    <property type="entry name" value="GH43_LbAraf43-like"/>
    <property type="match status" value="1"/>
</dbReference>
<evidence type="ECO:0008006" key="7">
    <source>
        <dbReference type="Google" id="ProtNLM"/>
    </source>
</evidence>
<dbReference type="STRING" id="1184151.AW736_06255"/>
<dbReference type="SUPFAM" id="SSF51445">
    <property type="entry name" value="(Trans)glycosidases"/>
    <property type="match status" value="1"/>
</dbReference>
<proteinExistence type="inferred from homology"/>
<dbReference type="Gene3D" id="3.20.20.80">
    <property type="entry name" value="Glycosidases"/>
    <property type="match status" value="1"/>
</dbReference>
<evidence type="ECO:0000313" key="5">
    <source>
        <dbReference type="EMBL" id="OAM90784.1"/>
    </source>
</evidence>
<accession>A0A178ILN6</accession>
<dbReference type="GO" id="GO:0005975">
    <property type="term" value="P:carbohydrate metabolic process"/>
    <property type="evidence" value="ECO:0007669"/>
    <property type="project" value="InterPro"/>
</dbReference>
<evidence type="ECO:0000256" key="4">
    <source>
        <dbReference type="ARBA" id="ARBA00023295"/>
    </source>
</evidence>
<dbReference type="Gene3D" id="2.60.120.430">
    <property type="entry name" value="Galactose-binding lectin"/>
    <property type="match status" value="1"/>
</dbReference>
<dbReference type="Gene3D" id="2.115.10.20">
    <property type="entry name" value="Glycosyl hydrolase domain, family 43"/>
    <property type="match status" value="1"/>
</dbReference>
<organism evidence="5 6">
    <name type="scientific">Termitidicoccus mucosus</name>
    <dbReference type="NCBI Taxonomy" id="1184151"/>
    <lineage>
        <taxon>Bacteria</taxon>
        <taxon>Pseudomonadati</taxon>
        <taxon>Verrucomicrobiota</taxon>
        <taxon>Opitutia</taxon>
        <taxon>Opitutales</taxon>
        <taxon>Opitutaceae</taxon>
        <taxon>Termitidicoccus</taxon>
    </lineage>
</organism>
<dbReference type="PANTHER" id="PTHR43817">
    <property type="entry name" value="GLYCOSYL HYDROLASE"/>
    <property type="match status" value="1"/>
</dbReference>
<comment type="similarity">
    <text evidence="1">Belongs to the glycosyl hydrolase 43 family.</text>
</comment>
<dbReference type="PANTHER" id="PTHR43817:SF1">
    <property type="entry name" value="HYDROLASE, FAMILY 43, PUTATIVE (AFU_ORTHOLOGUE AFUA_3G01660)-RELATED"/>
    <property type="match status" value="1"/>
</dbReference>
<protein>
    <recommendedName>
        <fullName evidence="7">Glycoside hydrolase family 42 N-terminal domain-containing protein</fullName>
    </recommendedName>
</protein>